<dbReference type="InterPro" id="IPR018637">
    <property type="entry name" value="DUF2059"/>
</dbReference>
<dbReference type="OrthoDB" id="490569at2"/>
<organism evidence="3">
    <name type="scientific">Candidatus Berkiella cookevillensis</name>
    <dbReference type="NCBI Taxonomy" id="437022"/>
    <lineage>
        <taxon>Bacteria</taxon>
        <taxon>Pseudomonadati</taxon>
        <taxon>Pseudomonadota</taxon>
        <taxon>Gammaproteobacteria</taxon>
        <taxon>Candidatus Berkiellales</taxon>
        <taxon>Candidatus Berkiellaceae</taxon>
        <taxon>Candidatus Berkiella</taxon>
    </lineage>
</organism>
<feature type="signal peptide" evidence="1">
    <location>
        <begin position="1"/>
        <end position="29"/>
    </location>
</feature>
<evidence type="ECO:0000313" key="3">
    <source>
        <dbReference type="EMBL" id="KRG18549.1"/>
    </source>
</evidence>
<reference evidence="4" key="3">
    <citation type="submission" date="2021-06" db="EMBL/GenBank/DDBJ databases">
        <title>Genomic Description and Analysis of Intracellular Bacteria, Candidatus Berkiella cookevillensis and Candidatus Berkiella aquae.</title>
        <authorList>
            <person name="Kidane D.T."/>
            <person name="Mehari Y.T."/>
            <person name="Rice F.C."/>
            <person name="Arivett B.A."/>
            <person name="Farone A.L."/>
            <person name="Berk S.G."/>
            <person name="Farone M.B."/>
        </authorList>
    </citation>
    <scope>NUCLEOTIDE SEQUENCE</scope>
    <source>
        <strain evidence="4">CC99</strain>
    </source>
</reference>
<dbReference type="AlphaFoldDB" id="A0A0Q9YDF6"/>
<dbReference type="Proteomes" id="UP000051494">
    <property type="component" value="Unassembled WGS sequence"/>
</dbReference>
<evidence type="ECO:0000313" key="4">
    <source>
        <dbReference type="EMBL" id="MCS5707873.1"/>
    </source>
</evidence>
<evidence type="ECO:0000313" key="5">
    <source>
        <dbReference type="Proteomes" id="UP000051494"/>
    </source>
</evidence>
<dbReference type="Pfam" id="PF09832">
    <property type="entry name" value="DUF2059"/>
    <property type="match status" value="1"/>
</dbReference>
<gene>
    <name evidence="4" type="ORF">CC99x_003040</name>
    <name evidence="3" type="ORF">CC99x_01434</name>
</gene>
<keyword evidence="1" id="KW-0732">Signal</keyword>
<name>A0A0Q9YDF6_9GAMM</name>
<proteinExistence type="predicted"/>
<keyword evidence="5" id="KW-1185">Reference proteome</keyword>
<reference evidence="4" key="2">
    <citation type="journal article" date="2016" name="Genome Announc.">
        <title>Draft Genome Sequences of Two Novel Amoeba-Resistant Intranuclear Bacteria, 'Candidatus Berkiella cookevillensis' and 'Candidatus Berkiella aquae'.</title>
        <authorList>
            <person name="Mehari Y.T."/>
            <person name="Arivett B.A."/>
            <person name="Farone A.L."/>
            <person name="Gunderson J.H."/>
            <person name="Farone M.B."/>
        </authorList>
    </citation>
    <scope>NUCLEOTIDE SEQUENCE</scope>
    <source>
        <strain evidence="4">CC99</strain>
    </source>
</reference>
<accession>A0A0Q9YDF6</accession>
<dbReference type="RefSeq" id="WP_057624533.1">
    <property type="nucleotide sequence ID" value="NZ_LKHV02000001.1"/>
</dbReference>
<evidence type="ECO:0000259" key="2">
    <source>
        <dbReference type="Pfam" id="PF09832"/>
    </source>
</evidence>
<protein>
    <submittedName>
        <fullName evidence="4">DUF2059 domain-containing protein</fullName>
    </submittedName>
</protein>
<comment type="caution">
    <text evidence="3">The sequence shown here is derived from an EMBL/GenBank/DDBJ whole genome shotgun (WGS) entry which is preliminary data.</text>
</comment>
<dbReference type="EMBL" id="LKHV02000001">
    <property type="protein sequence ID" value="MCS5707873.1"/>
    <property type="molecule type" value="Genomic_DNA"/>
</dbReference>
<sequence>MKKAFTSMQQYCSYLLIILLCGFTLPTLAAAISDPQAPSPLYVKVMKNWATTTNFAENASQVAVDKFERDLKKDPQLANYVSKPLLLDLKQFFYELFNSQETMLALASAYSEYYSIDELQELVKFYETPLGKKLISTHPALSLKTQAIGDQMLKNKEKDYIEIVAKYIAKNARSQSE</sequence>
<feature type="domain" description="DUF2059" evidence="2">
    <location>
        <begin position="105"/>
        <end position="154"/>
    </location>
</feature>
<evidence type="ECO:0000256" key="1">
    <source>
        <dbReference type="SAM" id="SignalP"/>
    </source>
</evidence>
<feature type="chain" id="PRO_5043129616" evidence="1">
    <location>
        <begin position="30"/>
        <end position="177"/>
    </location>
</feature>
<dbReference type="EMBL" id="LKHV01000006">
    <property type="protein sequence ID" value="KRG18549.1"/>
    <property type="molecule type" value="Genomic_DNA"/>
</dbReference>
<reference evidence="3" key="1">
    <citation type="submission" date="2015-09" db="EMBL/GenBank/DDBJ databases">
        <title>Draft Genome Sequences of Two Novel Amoeba-resistant Intranuclear Bacteria, Candidatus Berkiella cookevillensis and Candidatus Berkiella aquae.</title>
        <authorList>
            <person name="Mehari Y.T."/>
            <person name="Arivett B.A."/>
            <person name="Farone A.L."/>
            <person name="Gunderson J.H."/>
            <person name="Farone M.B."/>
        </authorList>
    </citation>
    <scope>NUCLEOTIDE SEQUENCE [LARGE SCALE GENOMIC DNA]</scope>
    <source>
        <strain evidence="3">CC99</strain>
    </source>
</reference>